<dbReference type="EMBL" id="CAJPEX010000292">
    <property type="protein sequence ID" value="CAG0914895.1"/>
    <property type="molecule type" value="Genomic_DNA"/>
</dbReference>
<dbReference type="Pfam" id="PF05427">
    <property type="entry name" value="FIBP"/>
    <property type="match status" value="1"/>
</dbReference>
<feature type="domain" description="C2H2-type" evidence="2">
    <location>
        <begin position="360"/>
        <end position="380"/>
    </location>
</feature>
<evidence type="ECO:0000259" key="2">
    <source>
        <dbReference type="PROSITE" id="PS00028"/>
    </source>
</evidence>
<dbReference type="PANTHER" id="PTHR13223">
    <property type="entry name" value="ACIDIC FIBROBLAST GROWTH FACTOR INTRACELLULAR BINDING PROTEIN"/>
    <property type="match status" value="1"/>
</dbReference>
<dbReference type="Proteomes" id="UP000678499">
    <property type="component" value="Unassembled WGS sequence"/>
</dbReference>
<dbReference type="EMBL" id="OA882329">
    <property type="protein sequence ID" value="CAD7274743.1"/>
    <property type="molecule type" value="Genomic_DNA"/>
</dbReference>
<dbReference type="InterPro" id="IPR008614">
    <property type="entry name" value="FIBP"/>
</dbReference>
<proteinExistence type="predicted"/>
<evidence type="ECO:0000313" key="3">
    <source>
        <dbReference type="EMBL" id="CAD7274743.1"/>
    </source>
</evidence>
<feature type="compositionally biased region" description="Basic and acidic residues" evidence="1">
    <location>
        <begin position="337"/>
        <end position="346"/>
    </location>
</feature>
<dbReference type="AlphaFoldDB" id="A0A7R9BG87"/>
<dbReference type="GO" id="GO:0005634">
    <property type="term" value="C:nucleus"/>
    <property type="evidence" value="ECO:0007669"/>
    <property type="project" value="TreeGrafter"/>
</dbReference>
<gene>
    <name evidence="3" type="ORF">NMOB1V02_LOCUS2565</name>
</gene>
<accession>A0A7R9BG87</accession>
<organism evidence="3">
    <name type="scientific">Notodromas monacha</name>
    <dbReference type="NCBI Taxonomy" id="399045"/>
    <lineage>
        <taxon>Eukaryota</taxon>
        <taxon>Metazoa</taxon>
        <taxon>Ecdysozoa</taxon>
        <taxon>Arthropoda</taxon>
        <taxon>Crustacea</taxon>
        <taxon>Oligostraca</taxon>
        <taxon>Ostracoda</taxon>
        <taxon>Podocopa</taxon>
        <taxon>Podocopida</taxon>
        <taxon>Cypridocopina</taxon>
        <taxon>Cypridoidea</taxon>
        <taxon>Cyprididae</taxon>
        <taxon>Notodromas</taxon>
    </lineage>
</organism>
<dbReference type="OrthoDB" id="16955at2759"/>
<dbReference type="PANTHER" id="PTHR13223:SF2">
    <property type="entry name" value="ACIDIC FIBROBLAST GROWTH FACTOR INTRACELLULAR-BINDING PROTEIN"/>
    <property type="match status" value="1"/>
</dbReference>
<sequence>MSEEDSGSSAEMQSEEATVAMEEEVLSAEDKSSEETEEGSQANEEEVEPESDVVEKSEETQEASSEENSKEYPATEVDSKQKTDGETLVTPNGEVVVQLMDEENGQTESFVASNSLPGQVDDYDTDEPALLLTDRGKLYVCIFCGMVSLYVAHIRTHLRGCKLKYEVPQLTIPVLESILSLINNALKGDEAVEDHEIVEGADSEKVKEIVTEAVQCLQRKTEKRKRSCAYCCKIFYSTHALKKHMDELCDMRPESDSDDELKTDPSGDFTVLPLTITPLGDVCECDHQDEFTRAADMLVEKLLKKSNEIYFQGVCNNIFKVEAGRRKRPKPTGNDEGNEKQSKPDVEVDENGDPCGKFPCPLCKVVLFESHKLDEHLKGHTMKGSRALCDFCQNVFAYEDLKIVDKNMPMRLDRADVSIPMPVVDVFVCNDTIIDEEIFQLWIDGHNVSAAAKLLGSDSTEGFPDAETILSDVEDHYRMFAILEPVLHSPRRLGDQLKFQIRLETQSYLLQKYYELDDVVIREIMGKKFSARIRKDLDDVSVKISIPLPSCRRQFDNVKLIYKTVEEMSGCVKDNIQREFLLPEPLAFRYAAVVFFTFNRFETSKRKLHSVGFERFAACAKAMMDTWTDLEMDTDFFMDLKELRALQEREKDLRR</sequence>
<reference evidence="3" key="1">
    <citation type="submission" date="2020-11" db="EMBL/GenBank/DDBJ databases">
        <authorList>
            <person name="Tran Van P."/>
        </authorList>
    </citation>
    <scope>NUCLEOTIDE SEQUENCE</scope>
</reference>
<feature type="compositionally biased region" description="Polar residues" evidence="1">
    <location>
        <begin position="7"/>
        <end position="16"/>
    </location>
</feature>
<dbReference type="InterPro" id="IPR013087">
    <property type="entry name" value="Znf_C2H2_type"/>
</dbReference>
<evidence type="ECO:0000256" key="1">
    <source>
        <dbReference type="SAM" id="MobiDB-lite"/>
    </source>
</evidence>
<evidence type="ECO:0000313" key="4">
    <source>
        <dbReference type="Proteomes" id="UP000678499"/>
    </source>
</evidence>
<dbReference type="PROSITE" id="PS00028">
    <property type="entry name" value="ZINC_FINGER_C2H2_1"/>
    <property type="match status" value="1"/>
</dbReference>
<protein>
    <recommendedName>
        <fullName evidence="2">C2H2-type domain-containing protein</fullName>
    </recommendedName>
</protein>
<name>A0A7R9BG87_9CRUS</name>
<keyword evidence="4" id="KW-1185">Reference proteome</keyword>
<feature type="region of interest" description="Disordered" evidence="1">
    <location>
        <begin position="1"/>
        <end position="90"/>
    </location>
</feature>
<feature type="region of interest" description="Disordered" evidence="1">
    <location>
        <begin position="326"/>
        <end position="350"/>
    </location>
</feature>
<feature type="compositionally biased region" description="Acidic residues" evidence="1">
    <location>
        <begin position="35"/>
        <end position="52"/>
    </location>
</feature>